<name>A0A812VUK5_SYMPI</name>
<reference evidence="1" key="1">
    <citation type="submission" date="2021-02" db="EMBL/GenBank/DDBJ databases">
        <authorList>
            <person name="Dougan E. K."/>
            <person name="Rhodes N."/>
            <person name="Thang M."/>
            <person name="Chan C."/>
        </authorList>
    </citation>
    <scope>NUCLEOTIDE SEQUENCE</scope>
</reference>
<dbReference type="AlphaFoldDB" id="A0A812VUK5"/>
<keyword evidence="2" id="KW-1185">Reference proteome</keyword>
<sequence>MGEPYFRYFFLRNQDASSLWKHVEHTSWGSQMIANARGDLSKLIPITCYGDEIYTYKNSECGVVAVLAWATDYLTAESGPLERYFTIATYAQYLECDDTWPDLSKEVAARFRALVQKTDWPWSDKGYQFTFSSVTGDLKWVKERFHLHDYNANAFCSYCNVVKRDPAGRIEHTLSDFRPEAAHMQTRITHEDYIRTSSPENRHVFFTIPGFRYDRVLHDPLHSQLLGTGKVTNGSMLTYLCERGWFGELAGSYEQALGSLLNTAFKAFATWNRQQTKPVTHPRFTPARLCRKGRTFFPSLNAKGAASKALSYWLADAATHFASQPQATNLDKECAKCMVTYAEMLKVIDASPLLLDEATARRMYHLGMIHLQTTLGAHSANRNCWLLLPKHHHMLHMLTDTILRDRLNPRYQTLFCAESFVGAIGRMAKACHRASLPRRLLQRYKIRFGMMMRGLGP</sequence>
<protein>
    <submittedName>
        <fullName evidence="1">Uncharacterized protein</fullName>
    </submittedName>
</protein>
<dbReference type="OrthoDB" id="442831at2759"/>
<dbReference type="Proteomes" id="UP000649617">
    <property type="component" value="Unassembled WGS sequence"/>
</dbReference>
<accession>A0A812VUK5</accession>
<comment type="caution">
    <text evidence="1">The sequence shown here is derived from an EMBL/GenBank/DDBJ whole genome shotgun (WGS) entry which is preliminary data.</text>
</comment>
<gene>
    <name evidence="1" type="ORF">SPIL2461_LOCUS17053</name>
</gene>
<evidence type="ECO:0000313" key="1">
    <source>
        <dbReference type="EMBL" id="CAE7643084.1"/>
    </source>
</evidence>
<dbReference type="EMBL" id="CAJNIZ010042909">
    <property type="protein sequence ID" value="CAE7643084.1"/>
    <property type="molecule type" value="Genomic_DNA"/>
</dbReference>
<organism evidence="1 2">
    <name type="scientific">Symbiodinium pilosum</name>
    <name type="common">Dinoflagellate</name>
    <dbReference type="NCBI Taxonomy" id="2952"/>
    <lineage>
        <taxon>Eukaryota</taxon>
        <taxon>Sar</taxon>
        <taxon>Alveolata</taxon>
        <taxon>Dinophyceae</taxon>
        <taxon>Suessiales</taxon>
        <taxon>Symbiodiniaceae</taxon>
        <taxon>Symbiodinium</taxon>
    </lineage>
</organism>
<proteinExistence type="predicted"/>
<evidence type="ECO:0000313" key="2">
    <source>
        <dbReference type="Proteomes" id="UP000649617"/>
    </source>
</evidence>